<keyword evidence="3" id="KW-0521">NADP</keyword>
<dbReference type="STRING" id="105984.A0A427XW90"/>
<accession>A0A427XW90</accession>
<feature type="domain" description="YjeF C-terminal" evidence="8">
    <location>
        <begin position="11"/>
        <end position="328"/>
    </location>
</feature>
<comment type="function">
    <text evidence="7">Catalyzes the dehydration of the S-form of NAD(P)HX at the expense of ATP, which is converted to ADP. Together with NAD(P)HX epimerase, which catalyzes the epimerization of the S- and R-forms, the enzyme allows the repair of both epimers of NAD(P)HX, a damaged form of NAD(P)H that is a result of enzymatic or heat-dependent hydration.</text>
</comment>
<proteinExistence type="inferred from homology"/>
<dbReference type="Pfam" id="PF01256">
    <property type="entry name" value="Carb_kinase"/>
    <property type="match status" value="1"/>
</dbReference>
<dbReference type="CDD" id="cd01171">
    <property type="entry name" value="YXKO-related"/>
    <property type="match status" value="1"/>
</dbReference>
<dbReference type="GO" id="GO:0005524">
    <property type="term" value="F:ATP binding"/>
    <property type="evidence" value="ECO:0007669"/>
    <property type="project" value="UniProtKB-KW"/>
</dbReference>
<evidence type="ECO:0000256" key="6">
    <source>
        <dbReference type="ARBA" id="ARBA00047472"/>
    </source>
</evidence>
<feature type="binding site" evidence="7">
    <location>
        <position position="249"/>
    </location>
    <ligand>
        <name>(6S)-NADPHX</name>
        <dbReference type="ChEBI" id="CHEBI:64076"/>
    </ligand>
</feature>
<keyword evidence="7" id="KW-0963">Cytoplasm</keyword>
<comment type="catalytic activity">
    <reaction evidence="6 7">
        <text>(6S)-NADPHX + ATP = ADP + phosphate + NADPH + H(+)</text>
        <dbReference type="Rhea" id="RHEA:32231"/>
        <dbReference type="ChEBI" id="CHEBI:15378"/>
        <dbReference type="ChEBI" id="CHEBI:30616"/>
        <dbReference type="ChEBI" id="CHEBI:43474"/>
        <dbReference type="ChEBI" id="CHEBI:57783"/>
        <dbReference type="ChEBI" id="CHEBI:64076"/>
        <dbReference type="ChEBI" id="CHEBI:456216"/>
        <dbReference type="EC" id="4.2.1.93"/>
    </reaction>
</comment>
<dbReference type="EMBL" id="RSCE01000004">
    <property type="protein sequence ID" value="RSH83077.1"/>
    <property type="molecule type" value="Genomic_DNA"/>
</dbReference>
<sequence length="337" mass="35389">MSTSTTDHEHMLALVRRMIPPLSPKLHKGQAGRVGVLGGSGDYSGAPFFSAMGAMRFGADLAHVMCEPGAGAVIKTYAPDLIVHGVLDSSLGLAQAKEQLKSIMSRLHVLVIGPGLGRDEFMQSCAREALIMAKEMDIGVVVDADGLWLLNSEPELVKGWQGVPRVILTPNVMEFKRLCDANGVEASETLRCAALARALGNVTILEKGAEDIVSDGKPLPSAFSTSTGSTDTLVDSVQGGLKRVGGQGDILSGTVGTLLAWGREWARGSYAHVGSPADPELAPHVALLAAYGASAFARTVSKRGFELKGRSMVTHDLVDLVGPVYADMFGGEVKGKL</sequence>
<comment type="cofactor">
    <cofactor evidence="7">
        <name>Mg(2+)</name>
        <dbReference type="ChEBI" id="CHEBI:18420"/>
    </cofactor>
</comment>
<keyword evidence="7" id="KW-0597">Phosphoprotein</keyword>
<reference evidence="9 10" key="1">
    <citation type="submission" date="2018-11" db="EMBL/GenBank/DDBJ databases">
        <title>Genome sequence of Apiotrichum porosum DSM 27194.</title>
        <authorList>
            <person name="Aliyu H."/>
            <person name="Gorte O."/>
            <person name="Ochsenreither K."/>
        </authorList>
    </citation>
    <scope>NUCLEOTIDE SEQUENCE [LARGE SCALE GENOMIC DNA]</scope>
    <source>
        <strain evidence="9 10">DSM 27194</strain>
    </source>
</reference>
<gene>
    <name evidence="9" type="ORF">EHS24_006734</name>
</gene>
<comment type="catalytic activity">
    <reaction evidence="7">
        <text>(6S)-NADHX + ATP = ADP + phosphate + NADH + H(+)</text>
        <dbReference type="Rhea" id="RHEA:19017"/>
        <dbReference type="ChEBI" id="CHEBI:15378"/>
        <dbReference type="ChEBI" id="CHEBI:30616"/>
        <dbReference type="ChEBI" id="CHEBI:43474"/>
        <dbReference type="ChEBI" id="CHEBI:57945"/>
        <dbReference type="ChEBI" id="CHEBI:64074"/>
        <dbReference type="ChEBI" id="CHEBI:456216"/>
        <dbReference type="EC" id="4.2.1.93"/>
    </reaction>
</comment>
<dbReference type="Gene3D" id="3.40.1190.20">
    <property type="match status" value="1"/>
</dbReference>
<protein>
    <recommendedName>
        <fullName evidence="7">ATP-dependent (S)-NAD(P)H-hydrate dehydratase</fullName>
        <ecNumber evidence="7">4.2.1.93</ecNumber>
    </recommendedName>
    <alternativeName>
        <fullName evidence="7">ATP-dependent NAD(P)HX dehydratase</fullName>
    </alternativeName>
</protein>
<dbReference type="InterPro" id="IPR000631">
    <property type="entry name" value="CARKD"/>
</dbReference>
<dbReference type="InterPro" id="IPR029056">
    <property type="entry name" value="Ribokinase-like"/>
</dbReference>
<dbReference type="GeneID" id="39591277"/>
<dbReference type="HAMAP" id="MF_01965">
    <property type="entry name" value="NADHX_dehydratase"/>
    <property type="match status" value="1"/>
</dbReference>
<dbReference type="OrthoDB" id="8110916at2759"/>
<feature type="binding site" evidence="7">
    <location>
        <begin position="171"/>
        <end position="177"/>
    </location>
    <ligand>
        <name>(6S)-NADPHX</name>
        <dbReference type="ChEBI" id="CHEBI:64076"/>
    </ligand>
</feature>
<dbReference type="AlphaFoldDB" id="A0A427XW90"/>
<dbReference type="RefSeq" id="XP_028477029.1">
    <property type="nucleotide sequence ID" value="XM_028622137.1"/>
</dbReference>
<evidence type="ECO:0000256" key="5">
    <source>
        <dbReference type="ARBA" id="ARBA00023239"/>
    </source>
</evidence>
<dbReference type="Proteomes" id="UP000279236">
    <property type="component" value="Unassembled WGS sequence"/>
</dbReference>
<dbReference type="SUPFAM" id="SSF53613">
    <property type="entry name" value="Ribokinase-like"/>
    <property type="match status" value="1"/>
</dbReference>
<dbReference type="GO" id="GO:0005737">
    <property type="term" value="C:cytoplasm"/>
    <property type="evidence" value="ECO:0007669"/>
    <property type="project" value="UniProtKB-SubCell"/>
</dbReference>
<comment type="similarity">
    <text evidence="7">Belongs to the NnrD/CARKD family.</text>
</comment>
<dbReference type="PROSITE" id="PS51383">
    <property type="entry name" value="YJEF_C_3"/>
    <property type="match status" value="1"/>
</dbReference>
<keyword evidence="5 7" id="KW-0456">Lyase</keyword>
<dbReference type="PANTHER" id="PTHR12592:SF0">
    <property type="entry name" value="ATP-DEPENDENT (S)-NAD(P)H-HYDRATE DEHYDRATASE"/>
    <property type="match status" value="1"/>
</dbReference>
<organism evidence="9 10">
    <name type="scientific">Apiotrichum porosum</name>
    <dbReference type="NCBI Taxonomy" id="105984"/>
    <lineage>
        <taxon>Eukaryota</taxon>
        <taxon>Fungi</taxon>
        <taxon>Dikarya</taxon>
        <taxon>Basidiomycota</taxon>
        <taxon>Agaricomycotina</taxon>
        <taxon>Tremellomycetes</taxon>
        <taxon>Trichosporonales</taxon>
        <taxon>Trichosporonaceae</taxon>
        <taxon>Apiotrichum</taxon>
    </lineage>
</organism>
<comment type="caution">
    <text evidence="9">The sequence shown here is derived from an EMBL/GenBank/DDBJ whole genome shotgun (WGS) entry which is preliminary data.</text>
</comment>
<evidence type="ECO:0000313" key="10">
    <source>
        <dbReference type="Proteomes" id="UP000279236"/>
    </source>
</evidence>
<feature type="binding site" evidence="7">
    <location>
        <begin position="239"/>
        <end position="248"/>
    </location>
    <ligand>
        <name>ATP</name>
        <dbReference type="ChEBI" id="CHEBI:30616"/>
    </ligand>
</feature>
<evidence type="ECO:0000256" key="2">
    <source>
        <dbReference type="ARBA" id="ARBA00022840"/>
    </source>
</evidence>
<evidence type="ECO:0000256" key="4">
    <source>
        <dbReference type="ARBA" id="ARBA00023027"/>
    </source>
</evidence>
<dbReference type="EC" id="4.2.1.93" evidence="7"/>
<evidence type="ECO:0000313" key="9">
    <source>
        <dbReference type="EMBL" id="RSH83077.1"/>
    </source>
</evidence>
<feature type="binding site" evidence="7">
    <location>
        <position position="115"/>
    </location>
    <ligand>
        <name>(6S)-NADPHX</name>
        <dbReference type="ChEBI" id="CHEBI:64076"/>
    </ligand>
</feature>
<feature type="binding site" evidence="7">
    <location>
        <begin position="207"/>
        <end position="211"/>
    </location>
    <ligand>
        <name>ATP</name>
        <dbReference type="ChEBI" id="CHEBI:30616"/>
    </ligand>
</feature>
<evidence type="ECO:0000259" key="8">
    <source>
        <dbReference type="PROSITE" id="PS51383"/>
    </source>
</evidence>
<evidence type="ECO:0000256" key="7">
    <source>
        <dbReference type="HAMAP-Rule" id="MF_03157"/>
    </source>
</evidence>
<keyword evidence="10" id="KW-1185">Reference proteome</keyword>
<dbReference type="NCBIfam" id="TIGR00196">
    <property type="entry name" value="yjeF_cterm"/>
    <property type="match status" value="1"/>
</dbReference>
<keyword evidence="4 7" id="KW-0520">NAD</keyword>
<dbReference type="PANTHER" id="PTHR12592">
    <property type="entry name" value="ATP-DEPENDENT (S)-NAD(P)H-HYDRATE DEHYDRATASE FAMILY MEMBER"/>
    <property type="match status" value="1"/>
</dbReference>
<keyword evidence="2 7" id="KW-0067">ATP-binding</keyword>
<name>A0A427XW90_9TREE</name>
<evidence type="ECO:0000256" key="3">
    <source>
        <dbReference type="ARBA" id="ARBA00022857"/>
    </source>
</evidence>
<comment type="subcellular location">
    <subcellularLocation>
        <location evidence="7">Cytoplasm</location>
    </subcellularLocation>
</comment>
<evidence type="ECO:0000256" key="1">
    <source>
        <dbReference type="ARBA" id="ARBA00022741"/>
    </source>
</evidence>
<dbReference type="GO" id="GO:0047453">
    <property type="term" value="F:ATP-dependent NAD(P)H-hydrate dehydratase activity"/>
    <property type="evidence" value="ECO:0007669"/>
    <property type="project" value="UniProtKB-UniRule"/>
</dbReference>
<dbReference type="GO" id="GO:0046496">
    <property type="term" value="P:nicotinamide nucleotide metabolic process"/>
    <property type="evidence" value="ECO:0007669"/>
    <property type="project" value="UniProtKB-UniRule"/>
</dbReference>
<dbReference type="GO" id="GO:0110051">
    <property type="term" value="P:metabolite repair"/>
    <property type="evidence" value="ECO:0007669"/>
    <property type="project" value="TreeGrafter"/>
</dbReference>
<keyword evidence="1 7" id="KW-0547">Nucleotide-binding</keyword>